<comment type="caution">
    <text evidence="1">The sequence shown here is derived from an EMBL/GenBank/DDBJ whole genome shotgun (WGS) entry which is preliminary data.</text>
</comment>
<proteinExistence type="predicted"/>
<evidence type="ECO:0000313" key="2">
    <source>
        <dbReference type="Proteomes" id="UP001501009"/>
    </source>
</evidence>
<reference evidence="2" key="1">
    <citation type="journal article" date="2019" name="Int. J. Syst. Evol. Microbiol.">
        <title>The Global Catalogue of Microorganisms (GCM) 10K type strain sequencing project: providing services to taxonomists for standard genome sequencing and annotation.</title>
        <authorList>
            <consortium name="The Broad Institute Genomics Platform"/>
            <consortium name="The Broad Institute Genome Sequencing Center for Infectious Disease"/>
            <person name="Wu L."/>
            <person name="Ma J."/>
        </authorList>
    </citation>
    <scope>NUCLEOTIDE SEQUENCE [LARGE SCALE GENOMIC DNA]</scope>
    <source>
        <strain evidence="2">JCM 17138</strain>
    </source>
</reference>
<evidence type="ECO:0000313" key="1">
    <source>
        <dbReference type="EMBL" id="GAA3846120.1"/>
    </source>
</evidence>
<organism evidence="1 2">
    <name type="scientific">Streptomyces coacervatus</name>
    <dbReference type="NCBI Taxonomy" id="647381"/>
    <lineage>
        <taxon>Bacteria</taxon>
        <taxon>Bacillati</taxon>
        <taxon>Actinomycetota</taxon>
        <taxon>Actinomycetes</taxon>
        <taxon>Kitasatosporales</taxon>
        <taxon>Streptomycetaceae</taxon>
        <taxon>Streptomyces</taxon>
    </lineage>
</organism>
<dbReference type="Proteomes" id="UP001501009">
    <property type="component" value="Unassembled WGS sequence"/>
</dbReference>
<keyword evidence="2" id="KW-1185">Reference proteome</keyword>
<dbReference type="EMBL" id="BAABDE010000050">
    <property type="protein sequence ID" value="GAA3846120.1"/>
    <property type="molecule type" value="Genomic_DNA"/>
</dbReference>
<gene>
    <name evidence="1" type="ORF">GCM10022403_092370</name>
</gene>
<name>A0ABP7JJM1_9ACTN</name>
<protein>
    <submittedName>
        <fullName evidence="1">Uncharacterized protein</fullName>
    </submittedName>
</protein>
<sequence>MLVINGADDVHVPRHDTLVFDGRRDTELRLQPDGEEILDRNRQHLRDRVHSRDL</sequence>
<accession>A0ABP7JJM1</accession>